<feature type="transmembrane region" description="Helical" evidence="7">
    <location>
        <begin position="34"/>
        <end position="51"/>
    </location>
</feature>
<feature type="transmembrane region" description="Helical" evidence="7">
    <location>
        <begin position="245"/>
        <end position="266"/>
    </location>
</feature>
<evidence type="ECO:0000256" key="3">
    <source>
        <dbReference type="ARBA" id="ARBA00022475"/>
    </source>
</evidence>
<keyword evidence="5 7" id="KW-1133">Transmembrane helix</keyword>
<dbReference type="InterPro" id="IPR004776">
    <property type="entry name" value="Mem_transp_PIN-like"/>
</dbReference>
<dbReference type="PANTHER" id="PTHR36838">
    <property type="entry name" value="AUXIN EFFLUX CARRIER FAMILY PROTEIN"/>
    <property type="match status" value="1"/>
</dbReference>
<evidence type="ECO:0000313" key="8">
    <source>
        <dbReference type="EMBL" id="CAA6807181.1"/>
    </source>
</evidence>
<protein>
    <submittedName>
        <fullName evidence="8">Malate permease</fullName>
    </submittedName>
</protein>
<evidence type="ECO:0000256" key="5">
    <source>
        <dbReference type="ARBA" id="ARBA00022989"/>
    </source>
</evidence>
<keyword evidence="3" id="KW-1003">Cell membrane</keyword>
<evidence type="ECO:0000256" key="7">
    <source>
        <dbReference type="SAM" id="Phobius"/>
    </source>
</evidence>
<feature type="transmembrane region" description="Helical" evidence="7">
    <location>
        <begin position="218"/>
        <end position="239"/>
    </location>
</feature>
<evidence type="ECO:0000256" key="1">
    <source>
        <dbReference type="ARBA" id="ARBA00004141"/>
    </source>
</evidence>
<feature type="transmembrane region" description="Helical" evidence="7">
    <location>
        <begin position="155"/>
        <end position="174"/>
    </location>
</feature>
<feature type="transmembrane region" description="Helical" evidence="7">
    <location>
        <begin position="186"/>
        <end position="206"/>
    </location>
</feature>
<feature type="transmembrane region" description="Helical" evidence="7">
    <location>
        <begin position="278"/>
        <end position="297"/>
    </location>
</feature>
<dbReference type="GO" id="GO:0055085">
    <property type="term" value="P:transmembrane transport"/>
    <property type="evidence" value="ECO:0007669"/>
    <property type="project" value="InterPro"/>
</dbReference>
<comment type="subcellular location">
    <subcellularLocation>
        <location evidence="1">Membrane</location>
        <topology evidence="1">Multi-pass membrane protein</topology>
    </subcellularLocation>
</comment>
<dbReference type="EMBL" id="CACVAZ010000037">
    <property type="protein sequence ID" value="CAA6807181.1"/>
    <property type="molecule type" value="Genomic_DNA"/>
</dbReference>
<evidence type="ECO:0000256" key="4">
    <source>
        <dbReference type="ARBA" id="ARBA00022692"/>
    </source>
</evidence>
<gene>
    <name evidence="8" type="ORF">HELGO_WM33823</name>
</gene>
<dbReference type="PANTHER" id="PTHR36838:SF1">
    <property type="entry name" value="SLR1864 PROTEIN"/>
    <property type="match status" value="1"/>
</dbReference>
<organism evidence="8">
    <name type="scientific">uncultured Sulfurovum sp</name>
    <dbReference type="NCBI Taxonomy" id="269237"/>
    <lineage>
        <taxon>Bacteria</taxon>
        <taxon>Pseudomonadati</taxon>
        <taxon>Campylobacterota</taxon>
        <taxon>Epsilonproteobacteria</taxon>
        <taxon>Campylobacterales</taxon>
        <taxon>Sulfurovaceae</taxon>
        <taxon>Sulfurovum</taxon>
        <taxon>environmental samples</taxon>
    </lineage>
</organism>
<feature type="transmembrane region" description="Helical" evidence="7">
    <location>
        <begin position="90"/>
        <end position="109"/>
    </location>
</feature>
<name>A0A6S6SX61_9BACT</name>
<accession>A0A6S6SX61</accession>
<keyword evidence="2" id="KW-0813">Transport</keyword>
<evidence type="ECO:0000256" key="6">
    <source>
        <dbReference type="ARBA" id="ARBA00023136"/>
    </source>
</evidence>
<proteinExistence type="predicted"/>
<feature type="transmembrane region" description="Helical" evidence="7">
    <location>
        <begin position="6"/>
        <end position="22"/>
    </location>
</feature>
<feature type="transmembrane region" description="Helical" evidence="7">
    <location>
        <begin position="121"/>
        <end position="143"/>
    </location>
</feature>
<sequence length="298" mass="32633">MSNFILIILYIIIGYVLQHIKLPIKNLAHILNKFVIYLSLPAMILLTIPSIEFTQESIVPVYIAWGVMIISALIVLLVSKYMKFSKEITGSLMLVSVLTNSSFVGIPLISGYLGNEALPYIIIYDQLGTFLALATYGTFVTAYYASSGEVSFKQIALKVVLFPPFVFLIISLFLSNIEFPTFIHTALELLAATIVPFALIAVGLQLKFKLPRDELKPFAVSLGIKLIIAPIIAILMAKAFGWSGFIVNISILEASMAPMITAAAMASMVGLAPRLSNAIVGYGIAFSFVSSYLVYLWL</sequence>
<reference evidence="8" key="1">
    <citation type="submission" date="2020-01" db="EMBL/GenBank/DDBJ databases">
        <authorList>
            <person name="Meier V. D."/>
            <person name="Meier V D."/>
        </authorList>
    </citation>
    <scope>NUCLEOTIDE SEQUENCE</scope>
    <source>
        <strain evidence="8">HLG_WM_MAG_02</strain>
    </source>
</reference>
<evidence type="ECO:0000256" key="2">
    <source>
        <dbReference type="ARBA" id="ARBA00022448"/>
    </source>
</evidence>
<feature type="transmembrane region" description="Helical" evidence="7">
    <location>
        <begin position="57"/>
        <end position="78"/>
    </location>
</feature>
<dbReference type="GO" id="GO:0016020">
    <property type="term" value="C:membrane"/>
    <property type="evidence" value="ECO:0007669"/>
    <property type="project" value="UniProtKB-SubCell"/>
</dbReference>
<keyword evidence="6 7" id="KW-0472">Membrane</keyword>
<dbReference type="AlphaFoldDB" id="A0A6S6SX61"/>
<dbReference type="Pfam" id="PF03547">
    <property type="entry name" value="Mem_trans"/>
    <property type="match status" value="1"/>
</dbReference>
<keyword evidence="4 7" id="KW-0812">Transmembrane</keyword>